<keyword evidence="8 10" id="KW-0482">Metalloprotease</keyword>
<evidence type="ECO:0000313" key="13">
    <source>
        <dbReference type="EMBL" id="PXV91519.1"/>
    </source>
</evidence>
<proteinExistence type="inferred from homology"/>
<keyword evidence="1" id="KW-1003">Cell membrane</keyword>
<keyword evidence="7 11" id="KW-1133">Transmembrane helix</keyword>
<dbReference type="CDD" id="cd07325">
    <property type="entry name" value="M48_Ste24p_like"/>
    <property type="match status" value="1"/>
</dbReference>
<evidence type="ECO:0000256" key="8">
    <source>
        <dbReference type="ARBA" id="ARBA00023049"/>
    </source>
</evidence>
<dbReference type="AlphaFoldDB" id="A0A318EMZ9"/>
<evidence type="ECO:0000256" key="11">
    <source>
        <dbReference type="SAM" id="Phobius"/>
    </source>
</evidence>
<dbReference type="RefSeq" id="WP_170122936.1">
    <property type="nucleotide sequence ID" value="NZ_QICS01000003.1"/>
</dbReference>
<accession>A0A318EMZ9</accession>
<evidence type="ECO:0000259" key="12">
    <source>
        <dbReference type="Pfam" id="PF01435"/>
    </source>
</evidence>
<evidence type="ECO:0000256" key="2">
    <source>
        <dbReference type="ARBA" id="ARBA00022670"/>
    </source>
</evidence>
<evidence type="ECO:0000256" key="4">
    <source>
        <dbReference type="ARBA" id="ARBA00022723"/>
    </source>
</evidence>
<evidence type="ECO:0000256" key="9">
    <source>
        <dbReference type="ARBA" id="ARBA00023136"/>
    </source>
</evidence>
<feature type="domain" description="Peptidase M48" evidence="12">
    <location>
        <begin position="131"/>
        <end position="213"/>
    </location>
</feature>
<keyword evidence="5 10" id="KW-0378">Hydrolase</keyword>
<dbReference type="Gene3D" id="3.30.2010.10">
    <property type="entry name" value="Metalloproteases ('zincins'), catalytic domain"/>
    <property type="match status" value="1"/>
</dbReference>
<organism evidence="13 14">
    <name type="scientific">Lachnotalea glycerini</name>
    <dbReference type="NCBI Taxonomy" id="1763509"/>
    <lineage>
        <taxon>Bacteria</taxon>
        <taxon>Bacillati</taxon>
        <taxon>Bacillota</taxon>
        <taxon>Clostridia</taxon>
        <taxon>Lachnospirales</taxon>
        <taxon>Lachnospiraceae</taxon>
        <taxon>Lachnotalea</taxon>
    </lineage>
</organism>
<dbReference type="Pfam" id="PF01435">
    <property type="entry name" value="Peptidase_M48"/>
    <property type="match status" value="2"/>
</dbReference>
<keyword evidence="3 11" id="KW-0812">Transmembrane</keyword>
<dbReference type="GO" id="GO:0004222">
    <property type="term" value="F:metalloendopeptidase activity"/>
    <property type="evidence" value="ECO:0007669"/>
    <property type="project" value="InterPro"/>
</dbReference>
<gene>
    <name evidence="13" type="ORF">C8E03_10376</name>
</gene>
<dbReference type="GO" id="GO:0006508">
    <property type="term" value="P:proteolysis"/>
    <property type="evidence" value="ECO:0007669"/>
    <property type="project" value="UniProtKB-KW"/>
</dbReference>
<comment type="cofactor">
    <cofactor evidence="10">
        <name>Zn(2+)</name>
        <dbReference type="ChEBI" id="CHEBI:29105"/>
    </cofactor>
    <text evidence="10">Binds 1 zinc ion per subunit.</text>
</comment>
<evidence type="ECO:0000256" key="6">
    <source>
        <dbReference type="ARBA" id="ARBA00022833"/>
    </source>
</evidence>
<protein>
    <submittedName>
        <fullName evidence="13">Zn-dependent protease with chaperone function</fullName>
    </submittedName>
</protein>
<dbReference type="PANTHER" id="PTHR43221">
    <property type="entry name" value="PROTEASE HTPX"/>
    <property type="match status" value="1"/>
</dbReference>
<comment type="caution">
    <text evidence="13">The sequence shown here is derived from an EMBL/GenBank/DDBJ whole genome shotgun (WGS) entry which is preliminary data.</text>
</comment>
<evidence type="ECO:0000256" key="7">
    <source>
        <dbReference type="ARBA" id="ARBA00022989"/>
    </source>
</evidence>
<keyword evidence="6 10" id="KW-0862">Zinc</keyword>
<reference evidence="13 14" key="1">
    <citation type="submission" date="2018-05" db="EMBL/GenBank/DDBJ databases">
        <title>Genomic Encyclopedia of Type Strains, Phase IV (KMG-IV): sequencing the most valuable type-strain genomes for metagenomic binning, comparative biology and taxonomic classification.</title>
        <authorList>
            <person name="Goeker M."/>
        </authorList>
    </citation>
    <scope>NUCLEOTIDE SEQUENCE [LARGE SCALE GENOMIC DNA]</scope>
    <source>
        <strain evidence="13 14">DSM 28816</strain>
    </source>
</reference>
<dbReference type="InterPro" id="IPR001915">
    <property type="entry name" value="Peptidase_M48"/>
</dbReference>
<keyword evidence="2 10" id="KW-0645">Protease</keyword>
<keyword evidence="9 11" id="KW-0472">Membrane</keyword>
<dbReference type="EMBL" id="QICS01000003">
    <property type="protein sequence ID" value="PXV91519.1"/>
    <property type="molecule type" value="Genomic_DNA"/>
</dbReference>
<evidence type="ECO:0000313" key="14">
    <source>
        <dbReference type="Proteomes" id="UP000247523"/>
    </source>
</evidence>
<evidence type="ECO:0000256" key="3">
    <source>
        <dbReference type="ARBA" id="ARBA00022692"/>
    </source>
</evidence>
<dbReference type="Proteomes" id="UP000247523">
    <property type="component" value="Unassembled WGS sequence"/>
</dbReference>
<name>A0A318EMZ9_9FIRM</name>
<evidence type="ECO:0000256" key="10">
    <source>
        <dbReference type="RuleBase" id="RU003983"/>
    </source>
</evidence>
<feature type="transmembrane region" description="Helical" evidence="11">
    <location>
        <begin position="28"/>
        <end position="48"/>
    </location>
</feature>
<comment type="similarity">
    <text evidence="10">Belongs to the peptidase M48 family.</text>
</comment>
<dbReference type="PANTHER" id="PTHR43221:SF2">
    <property type="entry name" value="PROTEASE HTPX HOMOLOG"/>
    <property type="match status" value="1"/>
</dbReference>
<dbReference type="GO" id="GO:0046872">
    <property type="term" value="F:metal ion binding"/>
    <property type="evidence" value="ECO:0007669"/>
    <property type="project" value="UniProtKB-KW"/>
</dbReference>
<keyword evidence="4" id="KW-0479">Metal-binding</keyword>
<feature type="domain" description="Peptidase M48" evidence="12">
    <location>
        <begin position="218"/>
        <end position="308"/>
    </location>
</feature>
<feature type="transmembrane region" description="Helical" evidence="11">
    <location>
        <begin position="97"/>
        <end position="118"/>
    </location>
</feature>
<dbReference type="InterPro" id="IPR050083">
    <property type="entry name" value="HtpX_protease"/>
</dbReference>
<sequence length="317" mass="36773">MDKKNDVNYVVMDQQEINKCRHKAEKRWYRRLVVLNFIFVIGILVWFMTETNQNKDYFVELKDTAMTCFNTIDQTTETSESATKKLQDKVDEFPDSLMMAGVIVGLMIAFPFILNYMYAQFRSMSVRITEKNFPEIYEIVEEYTQKLGLKEAPAIYLVQGNGILNAFATCIPFKQYIELYADLVEVAYREHHDMESLRFIIAHEISHIRYSHAKLHYNYLILFANMIPILSKIASRTREYSCDRLAQKLSGSDGIEAMMALTAGIHLYKNVDKADYIENAKKVKGFFVWCYNLGASHPVTSKRVLALEMKEGSGKLY</sequence>
<evidence type="ECO:0000256" key="5">
    <source>
        <dbReference type="ARBA" id="ARBA00022801"/>
    </source>
</evidence>
<evidence type="ECO:0000256" key="1">
    <source>
        <dbReference type="ARBA" id="ARBA00022475"/>
    </source>
</evidence>